<protein>
    <recommendedName>
        <fullName evidence="4">TTF-type domain-containing protein</fullName>
    </recommendedName>
</protein>
<evidence type="ECO:0000313" key="2">
    <source>
        <dbReference type="EMBL" id="CAF4895824.1"/>
    </source>
</evidence>
<dbReference type="EMBL" id="CAJOBS010005218">
    <property type="protein sequence ID" value="CAF4895824.1"/>
    <property type="molecule type" value="Genomic_DNA"/>
</dbReference>
<dbReference type="AlphaFoldDB" id="A0A821UW29"/>
<evidence type="ECO:0000313" key="3">
    <source>
        <dbReference type="Proteomes" id="UP000663838"/>
    </source>
</evidence>
<sequence length="141" mass="16523">MSSDYWYYSMDHNNRRTSSIDSYFSFQKKSKYQDIESNDTNIDQTSVISPSPSISSVSTCDQGIEADQWYQDRPWLEYSIKKDCAYCYYCRHFSFGSRALTKRKQHDTSVSSGFRNWKRTLEKGRGFDRHVTSQGHIEGSC</sequence>
<gene>
    <name evidence="1" type="ORF">KIK155_LOCUS20196</name>
    <name evidence="2" type="ORF">TOA249_LOCUS30349</name>
</gene>
<evidence type="ECO:0008006" key="4">
    <source>
        <dbReference type="Google" id="ProtNLM"/>
    </source>
</evidence>
<dbReference type="EMBL" id="CAJNYV010003536">
    <property type="protein sequence ID" value="CAF3585966.1"/>
    <property type="molecule type" value="Genomic_DNA"/>
</dbReference>
<name>A0A821UW29_9BILA</name>
<dbReference type="Proteomes" id="UP000663838">
    <property type="component" value="Unassembled WGS sequence"/>
</dbReference>
<dbReference type="Proteomes" id="UP000663865">
    <property type="component" value="Unassembled WGS sequence"/>
</dbReference>
<organism evidence="2 3">
    <name type="scientific">Rotaria socialis</name>
    <dbReference type="NCBI Taxonomy" id="392032"/>
    <lineage>
        <taxon>Eukaryota</taxon>
        <taxon>Metazoa</taxon>
        <taxon>Spiralia</taxon>
        <taxon>Gnathifera</taxon>
        <taxon>Rotifera</taxon>
        <taxon>Eurotatoria</taxon>
        <taxon>Bdelloidea</taxon>
        <taxon>Philodinida</taxon>
        <taxon>Philodinidae</taxon>
        <taxon>Rotaria</taxon>
    </lineage>
</organism>
<evidence type="ECO:0000313" key="1">
    <source>
        <dbReference type="EMBL" id="CAF3585966.1"/>
    </source>
</evidence>
<accession>A0A821UW29</accession>
<comment type="caution">
    <text evidence="2">The sequence shown here is derived from an EMBL/GenBank/DDBJ whole genome shotgun (WGS) entry which is preliminary data.</text>
</comment>
<reference evidence="2" key="1">
    <citation type="submission" date="2021-02" db="EMBL/GenBank/DDBJ databases">
        <authorList>
            <person name="Nowell W R."/>
        </authorList>
    </citation>
    <scope>NUCLEOTIDE SEQUENCE</scope>
</reference>
<proteinExistence type="predicted"/>